<dbReference type="KEGG" id="raj:RA11412_1787"/>
<evidence type="ECO:0000313" key="3">
    <source>
        <dbReference type="Proteomes" id="UP000250241"/>
    </source>
</evidence>
<evidence type="ECO:0000313" key="2">
    <source>
        <dbReference type="EMBL" id="BAV88086.1"/>
    </source>
</evidence>
<accession>A0A2Z5R0S0</accession>
<keyword evidence="3" id="KW-1185">Reference proteome</keyword>
<gene>
    <name evidence="2" type="ORF">RA11412_1787</name>
</gene>
<name>A0A2Z5R0S0_9MICC</name>
<reference evidence="2 3" key="1">
    <citation type="submission" date="2016-10" db="EMBL/GenBank/DDBJ databases">
        <title>Genome sequence of Rothia aeria strain JCM11412.</title>
        <authorList>
            <person name="Nambu T."/>
        </authorList>
    </citation>
    <scope>NUCLEOTIDE SEQUENCE [LARGE SCALE GENOMIC DNA]</scope>
    <source>
        <strain evidence="2 3">JCM 11412</strain>
    </source>
</reference>
<protein>
    <submittedName>
        <fullName evidence="2">Uncharacterized protein</fullName>
    </submittedName>
</protein>
<sequence>MTSRGVPGVPCKHRQYAGARPSPRWDAPGACVHEVSEYTGV</sequence>
<dbReference type="EMBL" id="AP017895">
    <property type="protein sequence ID" value="BAV88086.1"/>
    <property type="molecule type" value="Genomic_DNA"/>
</dbReference>
<feature type="region of interest" description="Disordered" evidence="1">
    <location>
        <begin position="1"/>
        <end position="25"/>
    </location>
</feature>
<evidence type="ECO:0000256" key="1">
    <source>
        <dbReference type="SAM" id="MobiDB-lite"/>
    </source>
</evidence>
<proteinExistence type="predicted"/>
<dbReference type="Proteomes" id="UP000250241">
    <property type="component" value="Chromosome"/>
</dbReference>
<dbReference type="AlphaFoldDB" id="A0A2Z5R0S0"/>
<organism evidence="2 3">
    <name type="scientific">Rothia aeria</name>
    <dbReference type="NCBI Taxonomy" id="172042"/>
    <lineage>
        <taxon>Bacteria</taxon>
        <taxon>Bacillati</taxon>
        <taxon>Actinomycetota</taxon>
        <taxon>Actinomycetes</taxon>
        <taxon>Micrococcales</taxon>
        <taxon>Micrococcaceae</taxon>
        <taxon>Rothia</taxon>
    </lineage>
</organism>